<dbReference type="Proteomes" id="UP000652761">
    <property type="component" value="Unassembled WGS sequence"/>
</dbReference>
<sequence>MVILGDLGEGPSVPLHPESAAGTLSLGCPPLPLDPSKGFCGPAAPIPFHSNKSLDPFPEPSVNIKPTLDSRVGSSESPFPSRKKKGSGIPRRYLLDLVQRCGTLLAIEEFVQEAVTLNIEAQHEEKGLDDGFGVYEILAEDDPLDEDDCEIEDAAEMRGGGPCVVSRRRGACVELGGGVLSNEKGPTGFGSSFEMEHPLVCLPTDVVAAVRVATSVEASPRQQFSVVLVVLPRQFSRCLALEGLSRSEVVSISKDPHPREPVDGGIQAMSMLDSVSPFAGVEAGARLVSRVCADCGSPSWLLAEVAWLLLLPVLLVVPASVFSRFRGPILGCQPVMALACVASRPGGVSGVWGGVLSTASALCPTPFISVGVVCLVREAHPPYFLQLGARRRGSSVSDGLRRRLWHRVVVSRSESDYCELLYPSELRVVFCKSSGATLGIPGEGSERSGRYSGVRLPCMILAHAAGCSCCCVACEASVIARCVRAVGARLVLDSLAVVFLVWRTLASQSNLALTGCELWLSLRSAVGLAGAFWRVFPERRLGGSGGGSLRTGLRSSHDRPLSLLVEVLPKSAS</sequence>
<evidence type="ECO:0000313" key="3">
    <source>
        <dbReference type="Proteomes" id="UP000652761"/>
    </source>
</evidence>
<keyword evidence="3" id="KW-1185">Reference proteome</keyword>
<evidence type="ECO:0000313" key="2">
    <source>
        <dbReference type="EMBL" id="MQL68675.1"/>
    </source>
</evidence>
<name>A0A843TCA3_COLES</name>
<evidence type="ECO:0000256" key="1">
    <source>
        <dbReference type="SAM" id="MobiDB-lite"/>
    </source>
</evidence>
<proteinExistence type="predicted"/>
<dbReference type="EMBL" id="NMUH01000019">
    <property type="protein sequence ID" value="MQL68675.1"/>
    <property type="molecule type" value="Genomic_DNA"/>
</dbReference>
<organism evidence="2 3">
    <name type="scientific">Colocasia esculenta</name>
    <name type="common">Wild taro</name>
    <name type="synonym">Arum esculentum</name>
    <dbReference type="NCBI Taxonomy" id="4460"/>
    <lineage>
        <taxon>Eukaryota</taxon>
        <taxon>Viridiplantae</taxon>
        <taxon>Streptophyta</taxon>
        <taxon>Embryophyta</taxon>
        <taxon>Tracheophyta</taxon>
        <taxon>Spermatophyta</taxon>
        <taxon>Magnoliopsida</taxon>
        <taxon>Liliopsida</taxon>
        <taxon>Araceae</taxon>
        <taxon>Aroideae</taxon>
        <taxon>Colocasieae</taxon>
        <taxon>Colocasia</taxon>
    </lineage>
</organism>
<feature type="region of interest" description="Disordered" evidence="1">
    <location>
        <begin position="51"/>
        <end position="87"/>
    </location>
</feature>
<reference evidence="2" key="1">
    <citation type="submission" date="2017-07" db="EMBL/GenBank/DDBJ databases">
        <title>Taro Niue Genome Assembly and Annotation.</title>
        <authorList>
            <person name="Atibalentja N."/>
            <person name="Keating K."/>
            <person name="Fields C.J."/>
        </authorList>
    </citation>
    <scope>NUCLEOTIDE SEQUENCE</scope>
    <source>
        <strain evidence="2">Niue_2</strain>
        <tissue evidence="2">Leaf</tissue>
    </source>
</reference>
<gene>
    <name evidence="2" type="ORF">Taro_000950</name>
</gene>
<protein>
    <submittedName>
        <fullName evidence="2">Uncharacterized protein</fullName>
    </submittedName>
</protein>
<dbReference type="AlphaFoldDB" id="A0A843TCA3"/>
<accession>A0A843TCA3</accession>
<comment type="caution">
    <text evidence="2">The sequence shown here is derived from an EMBL/GenBank/DDBJ whole genome shotgun (WGS) entry which is preliminary data.</text>
</comment>